<comment type="cofactor">
    <cofactor evidence="1">
        <name>Mn(2+)</name>
        <dbReference type="ChEBI" id="CHEBI:29035"/>
    </cofactor>
</comment>
<keyword evidence="9" id="KW-0464">Manganese</keyword>
<evidence type="ECO:0000313" key="13">
    <source>
        <dbReference type="Proteomes" id="UP000655759"/>
    </source>
</evidence>
<dbReference type="Pfam" id="PF06849">
    <property type="entry name" value="DUF1246"/>
    <property type="match status" value="1"/>
</dbReference>
<keyword evidence="5" id="KW-0547">Nucleotide-binding</keyword>
<protein>
    <submittedName>
        <fullName evidence="12">5-formaminoimidazole-4-carboxamide-1-(Beta)-D-ribofuranosyl 5'-monophosphate synthetase</fullName>
        <ecNumber evidence="12">6.3.4.23</ecNumber>
    </submittedName>
</protein>
<dbReference type="PANTHER" id="PTHR38147">
    <property type="entry name" value="5-FORMAMINOIMIDAZOLE-4-CARBOXAMIDE-1-(BETA)-D-RIBOFURANOSYL 5'-MONOPHOSPHATE SYNTHETASE-RELATED"/>
    <property type="match status" value="1"/>
</dbReference>
<dbReference type="InterPro" id="IPR010672">
    <property type="entry name" value="IMP_biosynth_PurP_N"/>
</dbReference>
<keyword evidence="3 12" id="KW-0436">Ligase</keyword>
<reference evidence="12" key="1">
    <citation type="submission" date="2021-02" db="EMBL/GenBank/DDBJ databases">
        <authorList>
            <person name="Han P."/>
        </authorList>
    </citation>
    <scope>NUCLEOTIDE SEQUENCE</scope>
    <source>
        <strain evidence="12">Candidatus Nitrosotenuis uzonensis 5A</strain>
    </source>
</reference>
<dbReference type="RefSeq" id="WP_205100231.1">
    <property type="nucleotide sequence ID" value="NZ_CAJNAQ010000005.1"/>
</dbReference>
<keyword evidence="8" id="KW-0460">Magnesium</keyword>
<feature type="domain" description="IMP biosynthesis enzyme PurP N-terminal" evidence="10">
    <location>
        <begin position="19"/>
        <end position="144"/>
    </location>
</feature>
<name>A0A812F425_9ARCH</name>
<dbReference type="EC" id="6.3.4.23" evidence="12"/>
<dbReference type="GO" id="GO:0005524">
    <property type="term" value="F:ATP binding"/>
    <property type="evidence" value="ECO:0007669"/>
    <property type="project" value="UniProtKB-KW"/>
</dbReference>
<evidence type="ECO:0000256" key="6">
    <source>
        <dbReference type="ARBA" id="ARBA00022755"/>
    </source>
</evidence>
<gene>
    <name evidence="12" type="primary">purP</name>
    <name evidence="12" type="ORF">NUZ5A_50979</name>
</gene>
<organism evidence="12 13">
    <name type="scientific">Candidatus Nitrosotenuis uzonensis</name>
    <dbReference type="NCBI Taxonomy" id="1407055"/>
    <lineage>
        <taxon>Archaea</taxon>
        <taxon>Nitrososphaerota</taxon>
        <taxon>Candidatus Nitrosotenuis</taxon>
    </lineage>
</organism>
<dbReference type="SUPFAM" id="SSF56059">
    <property type="entry name" value="Glutathione synthetase ATP-binding domain-like"/>
    <property type="match status" value="1"/>
</dbReference>
<evidence type="ECO:0000256" key="5">
    <source>
        <dbReference type="ARBA" id="ARBA00022741"/>
    </source>
</evidence>
<evidence type="ECO:0000259" key="10">
    <source>
        <dbReference type="Pfam" id="PF06849"/>
    </source>
</evidence>
<dbReference type="InterPro" id="IPR013815">
    <property type="entry name" value="ATP_grasp_subdomain_1"/>
</dbReference>
<evidence type="ECO:0000256" key="9">
    <source>
        <dbReference type="ARBA" id="ARBA00023211"/>
    </source>
</evidence>
<keyword evidence="4" id="KW-0479">Metal-binding</keyword>
<evidence type="ECO:0000256" key="3">
    <source>
        <dbReference type="ARBA" id="ARBA00022598"/>
    </source>
</evidence>
<proteinExistence type="predicted"/>
<comment type="cofactor">
    <cofactor evidence="2">
        <name>Mg(2+)</name>
        <dbReference type="ChEBI" id="CHEBI:18420"/>
    </cofactor>
</comment>
<keyword evidence="7" id="KW-0067">ATP-binding</keyword>
<accession>A0A812F425</accession>
<dbReference type="InterPro" id="IPR016185">
    <property type="entry name" value="PreATP-grasp_dom_sf"/>
</dbReference>
<sequence>MIRPAEIHKIVKEYSSFRIGVLGSHSALEIMDGAKDEGLQTVVICQKGRDAPYRRFQRIADEIIVVDKFQDMASAKMQKLFKDTNTIIVPHRALTAYLGYDVIENKFKVPIFGNRSLFQAEERSFSKNQYHLLEKSNVRFPRLFRDPKKIDRPAIVKVQEKTRKMERAFFTVSSYEDYKQKSEERIRKGIIRKEDLKKASIEELVLGTYMNFNYFHTPISKQVDFIGIERRLQTNLYDFNSLPAKQQMDIDVDIQNIEVGHTPASIRESLLEKVIEIGDKFVAGVRRIYPPGIIGPFSLQSVITKDLELVVYDVSLRVPGNPIVATTSPYTKYQYGETFGVGRRIAMELKRAYEFGQLDKVLT</sequence>
<dbReference type="Pfam" id="PF06973">
    <property type="entry name" value="DUF1297"/>
    <property type="match status" value="1"/>
</dbReference>
<comment type="caution">
    <text evidence="12">The sequence shown here is derived from an EMBL/GenBank/DDBJ whole genome shotgun (WGS) entry which is preliminary data.</text>
</comment>
<dbReference type="GO" id="GO:0016879">
    <property type="term" value="F:ligase activity, forming carbon-nitrogen bonds"/>
    <property type="evidence" value="ECO:0007669"/>
    <property type="project" value="InterPro"/>
</dbReference>
<evidence type="ECO:0000256" key="1">
    <source>
        <dbReference type="ARBA" id="ARBA00001936"/>
    </source>
</evidence>
<dbReference type="AlphaFoldDB" id="A0A812F425"/>
<dbReference type="GO" id="GO:0006188">
    <property type="term" value="P:IMP biosynthetic process"/>
    <property type="evidence" value="ECO:0007669"/>
    <property type="project" value="InterPro"/>
</dbReference>
<dbReference type="Gene3D" id="3.40.50.20">
    <property type="match status" value="1"/>
</dbReference>
<dbReference type="SUPFAM" id="SSF52440">
    <property type="entry name" value="PreATP-grasp domain"/>
    <property type="match status" value="1"/>
</dbReference>
<keyword evidence="6" id="KW-0658">Purine biosynthesis</keyword>
<dbReference type="PANTHER" id="PTHR38147:SF1">
    <property type="entry name" value="5-FORMAMINOIMIDAZOLE-4-CARBOXAMIDE-1-(BETA)-D-RIBOFURANOSYL 5'-MONOPHOSPHATE SYNTHETASE"/>
    <property type="match status" value="1"/>
</dbReference>
<evidence type="ECO:0000256" key="4">
    <source>
        <dbReference type="ARBA" id="ARBA00022723"/>
    </source>
</evidence>
<evidence type="ECO:0000256" key="7">
    <source>
        <dbReference type="ARBA" id="ARBA00022840"/>
    </source>
</evidence>
<dbReference type="Gene3D" id="3.30.1490.20">
    <property type="entry name" value="ATP-grasp fold, A domain"/>
    <property type="match status" value="1"/>
</dbReference>
<dbReference type="GO" id="GO:0000287">
    <property type="term" value="F:magnesium ion binding"/>
    <property type="evidence" value="ECO:0007669"/>
    <property type="project" value="InterPro"/>
</dbReference>
<evidence type="ECO:0000313" key="12">
    <source>
        <dbReference type="EMBL" id="CAE6500102.1"/>
    </source>
</evidence>
<evidence type="ECO:0000256" key="2">
    <source>
        <dbReference type="ARBA" id="ARBA00001946"/>
    </source>
</evidence>
<dbReference type="Gene3D" id="3.30.470.20">
    <property type="entry name" value="ATP-grasp fold, B domain"/>
    <property type="match status" value="1"/>
</dbReference>
<dbReference type="PIRSF" id="PIRSF004602">
    <property type="entry name" value="ATPgrasp_PurP"/>
    <property type="match status" value="1"/>
</dbReference>
<evidence type="ECO:0000259" key="11">
    <source>
        <dbReference type="Pfam" id="PF06973"/>
    </source>
</evidence>
<evidence type="ECO:0000256" key="8">
    <source>
        <dbReference type="ARBA" id="ARBA00022842"/>
    </source>
</evidence>
<dbReference type="Proteomes" id="UP000655759">
    <property type="component" value="Unassembled WGS sequence"/>
</dbReference>
<dbReference type="InterPro" id="IPR023656">
    <property type="entry name" value="IMP_biosynth_PurP"/>
</dbReference>
<dbReference type="InterPro" id="IPR009720">
    <property type="entry name" value="IMP_biosynth_PurP_C"/>
</dbReference>
<dbReference type="EMBL" id="CAJNAQ010000005">
    <property type="protein sequence ID" value="CAE6500102.1"/>
    <property type="molecule type" value="Genomic_DNA"/>
</dbReference>
<feature type="domain" description="IMP biosynthesis enzyme PurP C-terminal" evidence="11">
    <location>
        <begin position="177"/>
        <end position="363"/>
    </location>
</feature>